<feature type="transmembrane region" description="Helical" evidence="1">
    <location>
        <begin position="248"/>
        <end position="272"/>
    </location>
</feature>
<accession>A0A518JXN2</accession>
<organism evidence="2 3">
    <name type="scientific">Rosistilla carotiformis</name>
    <dbReference type="NCBI Taxonomy" id="2528017"/>
    <lineage>
        <taxon>Bacteria</taxon>
        <taxon>Pseudomonadati</taxon>
        <taxon>Planctomycetota</taxon>
        <taxon>Planctomycetia</taxon>
        <taxon>Pirellulales</taxon>
        <taxon>Pirellulaceae</taxon>
        <taxon>Rosistilla</taxon>
    </lineage>
</organism>
<dbReference type="Proteomes" id="UP000315082">
    <property type="component" value="Chromosome"/>
</dbReference>
<dbReference type="EMBL" id="CP036348">
    <property type="protein sequence ID" value="QDV70302.1"/>
    <property type="molecule type" value="Genomic_DNA"/>
</dbReference>
<evidence type="ECO:0000256" key="1">
    <source>
        <dbReference type="SAM" id="Phobius"/>
    </source>
</evidence>
<dbReference type="RefSeq" id="WP_145099315.1">
    <property type="nucleotide sequence ID" value="NZ_CP036348.1"/>
</dbReference>
<name>A0A518JXN2_9BACT</name>
<feature type="transmembrane region" description="Helical" evidence="1">
    <location>
        <begin position="77"/>
        <end position="104"/>
    </location>
</feature>
<feature type="transmembrane region" description="Helical" evidence="1">
    <location>
        <begin position="215"/>
        <end position="236"/>
    </location>
</feature>
<evidence type="ECO:0000313" key="2">
    <source>
        <dbReference type="EMBL" id="QDV70302.1"/>
    </source>
</evidence>
<keyword evidence="1" id="KW-0812">Transmembrane</keyword>
<feature type="transmembrane region" description="Helical" evidence="1">
    <location>
        <begin position="152"/>
        <end position="171"/>
    </location>
</feature>
<feature type="transmembrane region" description="Helical" evidence="1">
    <location>
        <begin position="124"/>
        <end position="146"/>
    </location>
</feature>
<proteinExistence type="predicted"/>
<sequence length="312" mass="35262">MQLDRTHVVVRPRSNSELCDLTLLLMRQYCIPLCVAFLAGVLPLALMNAALIGWLPIEAELEGIGDDETFAWRSEYLFLMASLIFLEAPLAGVFATLYIGQAVFEQRPTWRQVARDAWATWHRWVWKLGVLRGPVPAVLLLVWTWSLGDADGLAVFFMMLLLMYVGTLRAFRPHTPEILLLERCPLRRGATGAVTYSHRSHLFHTPVAGDSVNRFVTMLLLSGMLTVSLFFAMIFLQGVFAQRWSFNIVAQLVYVPAAMWIVAGYTVLFRFLCYLDNRIRLEGWDVELGLRAEVQRQFGDPQSQQPAPGVGG</sequence>
<dbReference type="KEGG" id="rcf:Poly24_40220"/>
<reference evidence="2 3" key="1">
    <citation type="submission" date="2019-02" db="EMBL/GenBank/DDBJ databases">
        <title>Deep-cultivation of Planctomycetes and their phenomic and genomic characterization uncovers novel biology.</title>
        <authorList>
            <person name="Wiegand S."/>
            <person name="Jogler M."/>
            <person name="Boedeker C."/>
            <person name="Pinto D."/>
            <person name="Vollmers J."/>
            <person name="Rivas-Marin E."/>
            <person name="Kohn T."/>
            <person name="Peeters S.H."/>
            <person name="Heuer A."/>
            <person name="Rast P."/>
            <person name="Oberbeckmann S."/>
            <person name="Bunk B."/>
            <person name="Jeske O."/>
            <person name="Meyerdierks A."/>
            <person name="Storesund J.E."/>
            <person name="Kallscheuer N."/>
            <person name="Luecker S."/>
            <person name="Lage O.M."/>
            <person name="Pohl T."/>
            <person name="Merkel B.J."/>
            <person name="Hornburger P."/>
            <person name="Mueller R.-W."/>
            <person name="Bruemmer F."/>
            <person name="Labrenz M."/>
            <person name="Spormann A.M."/>
            <person name="Op den Camp H."/>
            <person name="Overmann J."/>
            <person name="Amann R."/>
            <person name="Jetten M.S.M."/>
            <person name="Mascher T."/>
            <person name="Medema M.H."/>
            <person name="Devos D.P."/>
            <person name="Kaster A.-K."/>
            <person name="Ovreas L."/>
            <person name="Rohde M."/>
            <person name="Galperin M.Y."/>
            <person name="Jogler C."/>
        </authorList>
    </citation>
    <scope>NUCLEOTIDE SEQUENCE [LARGE SCALE GENOMIC DNA]</scope>
    <source>
        <strain evidence="2 3">Poly24</strain>
    </source>
</reference>
<dbReference type="OrthoDB" id="266384at2"/>
<keyword evidence="1" id="KW-0472">Membrane</keyword>
<feature type="transmembrane region" description="Helical" evidence="1">
    <location>
        <begin position="33"/>
        <end position="57"/>
    </location>
</feature>
<keyword evidence="3" id="KW-1185">Reference proteome</keyword>
<evidence type="ECO:0000313" key="3">
    <source>
        <dbReference type="Proteomes" id="UP000315082"/>
    </source>
</evidence>
<dbReference type="AlphaFoldDB" id="A0A518JXN2"/>
<keyword evidence="1" id="KW-1133">Transmembrane helix</keyword>
<gene>
    <name evidence="2" type="ORF">Poly24_40220</name>
</gene>
<protein>
    <submittedName>
        <fullName evidence="2">Uncharacterized protein</fullName>
    </submittedName>
</protein>